<name>A0ABN8IXE0_9NEOP</name>
<proteinExistence type="predicted"/>
<reference evidence="1" key="1">
    <citation type="submission" date="2022-03" db="EMBL/GenBank/DDBJ databases">
        <authorList>
            <person name="Martin H S."/>
        </authorList>
    </citation>
    <scope>NUCLEOTIDE SEQUENCE</scope>
</reference>
<dbReference type="Proteomes" id="UP000837857">
    <property type="component" value="Chromosome 5"/>
</dbReference>
<keyword evidence="2" id="KW-1185">Reference proteome</keyword>
<evidence type="ECO:0000313" key="2">
    <source>
        <dbReference type="Proteomes" id="UP000837857"/>
    </source>
</evidence>
<protein>
    <submittedName>
        <fullName evidence="1">Uncharacterized protein</fullName>
    </submittedName>
</protein>
<sequence>MRDTSRRDPPGGLTFLFNRPASLSRAKTNKSMCASTSRSRGWTCTYETVPAGAEAGRGRRAGRTQRAERAAATAAAQRAALQRTCNNHGRHKRLTEATRAPKSLIREGLVLDYFGDAVITPMHDYVLGGNLL</sequence>
<accession>A0ABN8IXE0</accession>
<organism evidence="1 2">
    <name type="scientific">Iphiclides podalirius</name>
    <name type="common">scarce swallowtail</name>
    <dbReference type="NCBI Taxonomy" id="110791"/>
    <lineage>
        <taxon>Eukaryota</taxon>
        <taxon>Metazoa</taxon>
        <taxon>Ecdysozoa</taxon>
        <taxon>Arthropoda</taxon>
        <taxon>Hexapoda</taxon>
        <taxon>Insecta</taxon>
        <taxon>Pterygota</taxon>
        <taxon>Neoptera</taxon>
        <taxon>Endopterygota</taxon>
        <taxon>Lepidoptera</taxon>
        <taxon>Glossata</taxon>
        <taxon>Ditrysia</taxon>
        <taxon>Papilionoidea</taxon>
        <taxon>Papilionidae</taxon>
        <taxon>Papilioninae</taxon>
        <taxon>Iphiclides</taxon>
    </lineage>
</organism>
<feature type="non-terminal residue" evidence="1">
    <location>
        <position position="132"/>
    </location>
</feature>
<evidence type="ECO:0000313" key="1">
    <source>
        <dbReference type="EMBL" id="CAH2068707.1"/>
    </source>
</evidence>
<gene>
    <name evidence="1" type="ORF">IPOD504_LOCUS14511</name>
</gene>
<dbReference type="EMBL" id="OW152817">
    <property type="protein sequence ID" value="CAH2068707.1"/>
    <property type="molecule type" value="Genomic_DNA"/>
</dbReference>